<keyword evidence="2" id="KW-1185">Reference proteome</keyword>
<organism evidence="1 2">
    <name type="scientific">Flavihumibacter stibioxidans</name>
    <dbReference type="NCBI Taxonomy" id="1834163"/>
    <lineage>
        <taxon>Bacteria</taxon>
        <taxon>Pseudomonadati</taxon>
        <taxon>Bacteroidota</taxon>
        <taxon>Chitinophagia</taxon>
        <taxon>Chitinophagales</taxon>
        <taxon>Chitinophagaceae</taxon>
        <taxon>Flavihumibacter</taxon>
    </lineage>
</organism>
<evidence type="ECO:0000313" key="1">
    <source>
        <dbReference type="EMBL" id="MBC6492288.1"/>
    </source>
</evidence>
<dbReference type="Proteomes" id="UP000765802">
    <property type="component" value="Unassembled WGS sequence"/>
</dbReference>
<dbReference type="EMBL" id="MBUA01000027">
    <property type="protein sequence ID" value="MBC6492288.1"/>
    <property type="molecule type" value="Genomic_DNA"/>
</dbReference>
<name>A0ABR7MB79_9BACT</name>
<dbReference type="RefSeq" id="WP_187257596.1">
    <property type="nucleotide sequence ID" value="NZ_JBHULF010000006.1"/>
</dbReference>
<evidence type="ECO:0008006" key="3">
    <source>
        <dbReference type="Google" id="ProtNLM"/>
    </source>
</evidence>
<proteinExistence type="predicted"/>
<sequence length="72" mass="8652">MEEIVHLRIKKEYAAELIEDLIRAQALELVGENDTDIPEWQKEAVRQTLRQVQEHPEQLQSWDVIKQKYKRP</sequence>
<gene>
    <name evidence="1" type="ORF">BC349_14600</name>
</gene>
<evidence type="ECO:0000313" key="2">
    <source>
        <dbReference type="Proteomes" id="UP000765802"/>
    </source>
</evidence>
<protein>
    <recommendedName>
        <fullName evidence="3">Addiction module component</fullName>
    </recommendedName>
</protein>
<comment type="caution">
    <text evidence="1">The sequence shown here is derived from an EMBL/GenBank/DDBJ whole genome shotgun (WGS) entry which is preliminary data.</text>
</comment>
<accession>A0ABR7MB79</accession>
<reference evidence="1 2" key="1">
    <citation type="submission" date="2016-07" db="EMBL/GenBank/DDBJ databases">
        <title>Genome analysis of Flavihumibacter stibioxidans YS-17.</title>
        <authorList>
            <person name="Shi K."/>
            <person name="Han Y."/>
            <person name="Wang G."/>
        </authorList>
    </citation>
    <scope>NUCLEOTIDE SEQUENCE [LARGE SCALE GENOMIC DNA]</scope>
    <source>
        <strain evidence="1 2">YS-17</strain>
    </source>
</reference>